<name>A0A423TN30_PENVA</name>
<protein>
    <submittedName>
        <fullName evidence="3">Uncharacterized protein</fullName>
    </submittedName>
</protein>
<comment type="caution">
    <text evidence="3">The sequence shown here is derived from an EMBL/GenBank/DDBJ whole genome shotgun (WGS) entry which is preliminary data.</text>
</comment>
<feature type="compositionally biased region" description="Polar residues" evidence="1">
    <location>
        <begin position="391"/>
        <end position="402"/>
    </location>
</feature>
<feature type="region of interest" description="Disordered" evidence="1">
    <location>
        <begin position="217"/>
        <end position="264"/>
    </location>
</feature>
<feature type="compositionally biased region" description="Basic and acidic residues" evidence="1">
    <location>
        <begin position="330"/>
        <end position="344"/>
    </location>
</feature>
<gene>
    <name evidence="3" type="ORF">C7M84_003444</name>
</gene>
<evidence type="ECO:0000256" key="1">
    <source>
        <dbReference type="SAM" id="MobiDB-lite"/>
    </source>
</evidence>
<organism evidence="3 4">
    <name type="scientific">Penaeus vannamei</name>
    <name type="common">Whiteleg shrimp</name>
    <name type="synonym">Litopenaeus vannamei</name>
    <dbReference type="NCBI Taxonomy" id="6689"/>
    <lineage>
        <taxon>Eukaryota</taxon>
        <taxon>Metazoa</taxon>
        <taxon>Ecdysozoa</taxon>
        <taxon>Arthropoda</taxon>
        <taxon>Crustacea</taxon>
        <taxon>Multicrustacea</taxon>
        <taxon>Malacostraca</taxon>
        <taxon>Eumalacostraca</taxon>
        <taxon>Eucarida</taxon>
        <taxon>Decapoda</taxon>
        <taxon>Dendrobranchiata</taxon>
        <taxon>Penaeoidea</taxon>
        <taxon>Penaeidae</taxon>
        <taxon>Penaeus</taxon>
    </lineage>
</organism>
<feature type="compositionally biased region" description="Basic residues" evidence="1">
    <location>
        <begin position="345"/>
        <end position="358"/>
    </location>
</feature>
<feature type="compositionally biased region" description="Polar residues" evidence="1">
    <location>
        <begin position="217"/>
        <end position="226"/>
    </location>
</feature>
<reference evidence="3 4" key="2">
    <citation type="submission" date="2019-01" db="EMBL/GenBank/DDBJ databases">
        <title>The decoding of complex shrimp genome reveals the adaptation for benthos swimmer, frequently molting mechanism and breeding impact on genome.</title>
        <authorList>
            <person name="Sun Y."/>
            <person name="Gao Y."/>
            <person name="Yu Y."/>
        </authorList>
    </citation>
    <scope>NUCLEOTIDE SEQUENCE [LARGE SCALE GENOMIC DNA]</scope>
    <source>
        <tissue evidence="3">Muscle</tissue>
    </source>
</reference>
<keyword evidence="2" id="KW-0812">Transmembrane</keyword>
<dbReference type="Proteomes" id="UP000283509">
    <property type="component" value="Unassembled WGS sequence"/>
</dbReference>
<accession>A0A423TN30</accession>
<evidence type="ECO:0000256" key="2">
    <source>
        <dbReference type="SAM" id="Phobius"/>
    </source>
</evidence>
<keyword evidence="2" id="KW-0472">Membrane</keyword>
<keyword evidence="4" id="KW-1185">Reference proteome</keyword>
<feature type="transmembrane region" description="Helical" evidence="2">
    <location>
        <begin position="573"/>
        <end position="598"/>
    </location>
</feature>
<evidence type="ECO:0000313" key="3">
    <source>
        <dbReference type="EMBL" id="ROT77846.1"/>
    </source>
</evidence>
<feature type="region of interest" description="Disordered" evidence="1">
    <location>
        <begin position="173"/>
        <end position="200"/>
    </location>
</feature>
<reference evidence="3 4" key="1">
    <citation type="submission" date="2018-04" db="EMBL/GenBank/DDBJ databases">
        <authorList>
            <person name="Zhang X."/>
            <person name="Yuan J."/>
            <person name="Li F."/>
            <person name="Xiang J."/>
        </authorList>
    </citation>
    <scope>NUCLEOTIDE SEQUENCE [LARGE SCALE GENOMIC DNA]</scope>
    <source>
        <tissue evidence="3">Muscle</tissue>
    </source>
</reference>
<dbReference type="EMBL" id="QCYY01001464">
    <property type="protein sequence ID" value="ROT77846.1"/>
    <property type="molecule type" value="Genomic_DNA"/>
</dbReference>
<evidence type="ECO:0000313" key="4">
    <source>
        <dbReference type="Proteomes" id="UP000283509"/>
    </source>
</evidence>
<sequence>MLKFESQSRISNFKFSTLPLDRPSSLSKMRRKFLASSAGEAEQQSQEILTSLPVPTVPPYPIELFESGGGLGHTNRAFNLTDEYLLAVSLKKTPAETAKASEGEVVRSARPSPEGAVYSVSGNAVLDEPVHENRESGNQHSDFQPNGRITCEGSENGLLLSIGSIANVQASRDDVNQNGDIPLKRSTPPGGEQDLAARNSGTVASEAQHMNSGTFSKNSAFSSVEPQSKGPHFPNGGLAPNGGLIPKSGPIQNGDRILSGRHGPGMVPLMGGGLVPYKGPVPNGRLPQRGVAEHSGRVVASRVMMGGHMIRERQVPPGSAGARRTQSSSCRDRPASSAPRDPRSGHHRHHPSRFHTVHPRIVPVQEKGPVPVAHPPATGRVSEAGPANHRTAINHNQTNGATNGPDRIAPPVSHQGPGGPTDPRTSNGPDPIYSKVCKSNKRRKAKDDNGSHKPAILASRVLRSPTRPFGLVKHENHGSSNDLKPIVPAKKGVEETSSADADDISPLYEDLKDFEDDRLEERQRTIEVKIDYSRGSKYQMETRHVVKNKNEVVFDCSVTRRSHPLCLAFKYPLFTPSLTAALIIVIASPLSVILLLLYTTMAPRGFP</sequence>
<proteinExistence type="predicted"/>
<keyword evidence="2" id="KW-1133">Transmembrane helix</keyword>
<feature type="region of interest" description="Disordered" evidence="1">
    <location>
        <begin position="309"/>
        <end position="462"/>
    </location>
</feature>
<dbReference type="AlphaFoldDB" id="A0A423TN30"/>